<protein>
    <submittedName>
        <fullName evidence="1">Uncharacterized protein</fullName>
    </submittedName>
</protein>
<gene>
    <name evidence="1" type="ORF">E5331_01145</name>
</gene>
<name>A0AC61RMJ3_9BACT</name>
<sequence>MANLNFQQEQRTLDWYRARLGYITGSQVGTLMKSGRSKDKVFSETALTYLYQLAGERSLNPEIVKDDNMFAFYIDTTTSTSKAMRFGTEQEENARNMYIQMTGRQVQEVGLCKHPTIPYLASSPDGITYDADELGCLEVKCPTLSTYSKYVAEIHDNESLKKVNPDYFYQCQNHMACTKATFCDFVAYCPFVENPMHIVRITRDNDEIALVEERVIKAEEVIQSNYTQINKPQRA</sequence>
<organism evidence="1 2">
    <name type="scientific">Lepagella muris</name>
    <dbReference type="NCBI Taxonomy" id="3032870"/>
    <lineage>
        <taxon>Bacteria</taxon>
        <taxon>Pseudomonadati</taxon>
        <taxon>Bacteroidota</taxon>
        <taxon>Bacteroidia</taxon>
        <taxon>Bacteroidales</taxon>
        <taxon>Muribaculaceae</taxon>
        <taxon>Lepagella</taxon>
    </lineage>
</organism>
<keyword evidence="2" id="KW-1185">Reference proteome</keyword>
<comment type="caution">
    <text evidence="1">The sequence shown here is derived from an EMBL/GenBank/DDBJ whole genome shotgun (WGS) entry which is preliminary data.</text>
</comment>
<proteinExistence type="predicted"/>
<dbReference type="Proteomes" id="UP000306319">
    <property type="component" value="Unassembled WGS sequence"/>
</dbReference>
<reference evidence="1" key="1">
    <citation type="submission" date="2019-04" db="EMBL/GenBank/DDBJ databases">
        <title>Microbes associate with the intestines of laboratory mice.</title>
        <authorList>
            <person name="Navarre W."/>
            <person name="Wong E."/>
            <person name="Huang K."/>
            <person name="Tropini C."/>
            <person name="Ng K."/>
            <person name="Yu B."/>
        </authorList>
    </citation>
    <scope>NUCLEOTIDE SEQUENCE</scope>
    <source>
        <strain evidence="1">NM04_E33</strain>
    </source>
</reference>
<dbReference type="EMBL" id="SRYB01000001">
    <property type="protein sequence ID" value="TGY81016.1"/>
    <property type="molecule type" value="Genomic_DNA"/>
</dbReference>
<evidence type="ECO:0000313" key="1">
    <source>
        <dbReference type="EMBL" id="TGY81016.1"/>
    </source>
</evidence>
<evidence type="ECO:0000313" key="2">
    <source>
        <dbReference type="Proteomes" id="UP000306319"/>
    </source>
</evidence>
<accession>A0AC61RMJ3</accession>